<evidence type="ECO:0000256" key="3">
    <source>
        <dbReference type="ARBA" id="ARBA00022296"/>
    </source>
</evidence>
<evidence type="ECO:0000256" key="2">
    <source>
        <dbReference type="ARBA" id="ARBA00008657"/>
    </source>
</evidence>
<comment type="similarity">
    <text evidence="2 6">Belongs to the RdgC family.</text>
</comment>
<dbReference type="AlphaFoldDB" id="A0A845GF52"/>
<name>A0A845GF52_9BURK</name>
<dbReference type="InterPro" id="IPR007476">
    <property type="entry name" value="RdgC"/>
</dbReference>
<keyword evidence="5 6" id="KW-0233">DNA recombination</keyword>
<dbReference type="Proteomes" id="UP000447355">
    <property type="component" value="Unassembled WGS sequence"/>
</dbReference>
<dbReference type="PANTHER" id="PTHR38103:SF1">
    <property type="entry name" value="RECOMBINATION-ASSOCIATED PROTEIN RDGC"/>
    <property type="match status" value="1"/>
</dbReference>
<comment type="caution">
    <text evidence="7">The sequence shown here is derived from an EMBL/GenBank/DDBJ whole genome shotgun (WGS) entry which is preliminary data.</text>
</comment>
<reference evidence="7" key="1">
    <citation type="submission" date="2019-12" db="EMBL/GenBank/DDBJ databases">
        <title>Novel species isolated from a subtropical stream in China.</title>
        <authorList>
            <person name="Lu H."/>
        </authorList>
    </citation>
    <scope>NUCLEOTIDE SEQUENCE [LARGE SCALE GENOMIC DNA]</scope>
    <source>
        <strain evidence="7">FT81W</strain>
    </source>
</reference>
<comment type="function">
    <text evidence="6">May be involved in recombination.</text>
</comment>
<dbReference type="GO" id="GO:0003690">
    <property type="term" value="F:double-stranded DNA binding"/>
    <property type="evidence" value="ECO:0007669"/>
    <property type="project" value="TreeGrafter"/>
</dbReference>
<keyword evidence="4 6" id="KW-0963">Cytoplasm</keyword>
<dbReference type="HAMAP" id="MF_00194">
    <property type="entry name" value="RdgC"/>
    <property type="match status" value="1"/>
</dbReference>
<evidence type="ECO:0000256" key="4">
    <source>
        <dbReference type="ARBA" id="ARBA00022490"/>
    </source>
</evidence>
<evidence type="ECO:0000256" key="1">
    <source>
        <dbReference type="ARBA" id="ARBA00004453"/>
    </source>
</evidence>
<dbReference type="GO" id="GO:0006310">
    <property type="term" value="P:DNA recombination"/>
    <property type="evidence" value="ECO:0007669"/>
    <property type="project" value="UniProtKB-UniRule"/>
</dbReference>
<evidence type="ECO:0000313" key="8">
    <source>
        <dbReference type="Proteomes" id="UP000447355"/>
    </source>
</evidence>
<dbReference type="PANTHER" id="PTHR38103">
    <property type="entry name" value="RECOMBINATION-ASSOCIATED PROTEIN RDGC"/>
    <property type="match status" value="1"/>
</dbReference>
<protein>
    <recommendedName>
        <fullName evidence="3 6">Recombination-associated protein RdgC</fullName>
    </recommendedName>
</protein>
<dbReference type="Pfam" id="PF04381">
    <property type="entry name" value="RdgC"/>
    <property type="match status" value="1"/>
</dbReference>
<sequence>MFFTNLQLYRLPAPWAFSPEQLEAALAPYSFTPAGSNELLRQGWDKPRPNGGLVHVLNKQMLILLGTEKKLLPATVINQVAKARAAEMEEAQGFAPGKKAMKDLKERVADELLPRAFTIRSNTWTWIDPVNGWLVVNAASPAKADEVIKLLLKAVDRMPLESLRVQRSPMAVMTEWLTADDAPAGFTVDMDTELRATGESKAAVRYVKHSLDPEEVRRHIAAGKQCNRLALTWDSKISFILTESLAIKGVKPLDVINEKESSVKNDEERFDCEFALMTGELAKLIGDVVLALGGFADEGCQNADRQAA</sequence>
<evidence type="ECO:0000256" key="6">
    <source>
        <dbReference type="HAMAP-Rule" id="MF_00194"/>
    </source>
</evidence>
<dbReference type="EMBL" id="WWCX01000001">
    <property type="protein sequence ID" value="MYM92551.1"/>
    <property type="molecule type" value="Genomic_DNA"/>
</dbReference>
<evidence type="ECO:0000313" key="7">
    <source>
        <dbReference type="EMBL" id="MYM92551.1"/>
    </source>
</evidence>
<organism evidence="7 8">
    <name type="scientific">Duganella vulcania</name>
    <dbReference type="NCBI Taxonomy" id="2692166"/>
    <lineage>
        <taxon>Bacteria</taxon>
        <taxon>Pseudomonadati</taxon>
        <taxon>Pseudomonadota</taxon>
        <taxon>Betaproteobacteria</taxon>
        <taxon>Burkholderiales</taxon>
        <taxon>Oxalobacteraceae</taxon>
        <taxon>Telluria group</taxon>
        <taxon>Duganella</taxon>
    </lineage>
</organism>
<proteinExistence type="inferred from homology"/>
<dbReference type="GO" id="GO:0043590">
    <property type="term" value="C:bacterial nucleoid"/>
    <property type="evidence" value="ECO:0007669"/>
    <property type="project" value="TreeGrafter"/>
</dbReference>
<dbReference type="GO" id="GO:0005737">
    <property type="term" value="C:cytoplasm"/>
    <property type="evidence" value="ECO:0007669"/>
    <property type="project" value="UniProtKB-UniRule"/>
</dbReference>
<dbReference type="NCBIfam" id="NF001464">
    <property type="entry name" value="PRK00321.1-5"/>
    <property type="match status" value="1"/>
</dbReference>
<dbReference type="GO" id="GO:0000018">
    <property type="term" value="P:regulation of DNA recombination"/>
    <property type="evidence" value="ECO:0007669"/>
    <property type="project" value="TreeGrafter"/>
</dbReference>
<dbReference type="RefSeq" id="WP_161081812.1">
    <property type="nucleotide sequence ID" value="NZ_WWCX01000001.1"/>
</dbReference>
<comment type="subcellular location">
    <subcellularLocation>
        <location evidence="1 6">Cytoplasm</location>
        <location evidence="1 6">Nucleoid</location>
    </subcellularLocation>
</comment>
<evidence type="ECO:0000256" key="5">
    <source>
        <dbReference type="ARBA" id="ARBA00023172"/>
    </source>
</evidence>
<dbReference type="NCBIfam" id="NF001463">
    <property type="entry name" value="PRK00321.1-4"/>
    <property type="match status" value="1"/>
</dbReference>
<gene>
    <name evidence="6 7" type="primary">rdgC</name>
    <name evidence="7" type="ORF">GTP90_01600</name>
</gene>
<accession>A0A845GF52</accession>